<dbReference type="SUPFAM" id="SSF53474">
    <property type="entry name" value="alpha/beta-Hydrolases"/>
    <property type="match status" value="1"/>
</dbReference>
<evidence type="ECO:0000256" key="2">
    <source>
        <dbReference type="ARBA" id="ARBA00012423"/>
    </source>
</evidence>
<dbReference type="InterPro" id="IPR002472">
    <property type="entry name" value="Palm_thioest"/>
</dbReference>
<comment type="similarity">
    <text evidence="1">Belongs to the palmitoyl-protein thioesterase family.</text>
</comment>
<evidence type="ECO:0000256" key="8">
    <source>
        <dbReference type="ARBA" id="ARBA00031934"/>
    </source>
</evidence>
<evidence type="ECO:0000256" key="5">
    <source>
        <dbReference type="ARBA" id="ARBA00022801"/>
    </source>
</evidence>
<dbReference type="Proteomes" id="UP001165289">
    <property type="component" value="Unassembled WGS sequence"/>
</dbReference>
<name>A0AAV7JEX2_9METZ</name>
<evidence type="ECO:0000256" key="4">
    <source>
        <dbReference type="ARBA" id="ARBA00022729"/>
    </source>
</evidence>
<proteinExistence type="inferred from homology"/>
<dbReference type="EC" id="3.1.2.22" evidence="2"/>
<keyword evidence="4 9" id="KW-0732">Signal</keyword>
<keyword evidence="7" id="KW-0325">Glycoprotein</keyword>
<evidence type="ECO:0000256" key="3">
    <source>
        <dbReference type="ARBA" id="ARBA00014212"/>
    </source>
</evidence>
<gene>
    <name evidence="10" type="ORF">LOD99_8999</name>
</gene>
<dbReference type="Gene3D" id="3.40.50.1820">
    <property type="entry name" value="alpha/beta hydrolase"/>
    <property type="match status" value="1"/>
</dbReference>
<dbReference type="GO" id="GO:0005764">
    <property type="term" value="C:lysosome"/>
    <property type="evidence" value="ECO:0007669"/>
    <property type="project" value="TreeGrafter"/>
</dbReference>
<keyword evidence="5" id="KW-0378">Hydrolase</keyword>
<evidence type="ECO:0000256" key="7">
    <source>
        <dbReference type="ARBA" id="ARBA00023180"/>
    </source>
</evidence>
<protein>
    <recommendedName>
        <fullName evidence="3">Palmitoyl-protein thioesterase 1</fullName>
        <ecNumber evidence="2">3.1.2.22</ecNumber>
    </recommendedName>
    <alternativeName>
        <fullName evidence="8">Palmitoyl-protein hydrolase 1</fullName>
    </alternativeName>
</protein>
<dbReference type="InterPro" id="IPR029058">
    <property type="entry name" value="AB_hydrolase_fold"/>
</dbReference>
<dbReference type="AlphaFoldDB" id="A0AAV7JEX2"/>
<evidence type="ECO:0000256" key="1">
    <source>
        <dbReference type="ARBA" id="ARBA00010758"/>
    </source>
</evidence>
<feature type="signal peptide" evidence="9">
    <location>
        <begin position="1"/>
        <end position="16"/>
    </location>
</feature>
<dbReference type="PANTHER" id="PTHR11247">
    <property type="entry name" value="PALMITOYL-PROTEIN THIOESTERASE/DOLICHYLDIPHOSPHATASE 1"/>
    <property type="match status" value="1"/>
</dbReference>
<keyword evidence="6" id="KW-1015">Disulfide bond</keyword>
<sequence>MLIALFFIYILAIVSGYVPLVIWHGMGDSCCNPLSIGRIIVDIKHMAPGIYVHSLQIGNDIVEDTENGFFMEVNKQIEIACNIIRNDTQLRNGYNAMGLSQGGQFLRAVAQRCPQPSMKILLSVGGQHQGVFGFPRCNADHSIFCELIRDSINLGVYSNFIQEHVVQAEYWHDSENEPLYIQKSNFLALINHERDVGNLQDKNNLQKLTLFILVMFTKDTMVEPKETEWFGFYAPGNTKKLIPLNESAIYLEDRLGLKEMNDAKKLRFIACPSDHLEFSNEWFMENLMPYINGTYQ</sequence>
<evidence type="ECO:0000313" key="11">
    <source>
        <dbReference type="Proteomes" id="UP001165289"/>
    </source>
</evidence>
<evidence type="ECO:0000256" key="6">
    <source>
        <dbReference type="ARBA" id="ARBA00023157"/>
    </source>
</evidence>
<reference evidence="10 11" key="1">
    <citation type="journal article" date="2023" name="BMC Biol.">
        <title>The compact genome of the sponge Oopsacas minuta (Hexactinellida) is lacking key metazoan core genes.</title>
        <authorList>
            <person name="Santini S."/>
            <person name="Schenkelaars Q."/>
            <person name="Jourda C."/>
            <person name="Duchesne M."/>
            <person name="Belahbib H."/>
            <person name="Rocher C."/>
            <person name="Selva M."/>
            <person name="Riesgo A."/>
            <person name="Vervoort M."/>
            <person name="Leys S.P."/>
            <person name="Kodjabachian L."/>
            <person name="Le Bivic A."/>
            <person name="Borchiellini C."/>
            <person name="Claverie J.M."/>
            <person name="Renard E."/>
        </authorList>
    </citation>
    <scope>NUCLEOTIDE SEQUENCE [LARGE SCALE GENOMIC DNA]</scope>
    <source>
        <strain evidence="10">SPO-2</strain>
    </source>
</reference>
<evidence type="ECO:0000256" key="9">
    <source>
        <dbReference type="SAM" id="SignalP"/>
    </source>
</evidence>
<dbReference type="EMBL" id="JAKMXF010000348">
    <property type="protein sequence ID" value="KAI6647000.1"/>
    <property type="molecule type" value="Genomic_DNA"/>
</dbReference>
<dbReference type="PANTHER" id="PTHR11247:SF8">
    <property type="entry name" value="PALMITOYL-PROTEIN THIOESTERASE 1"/>
    <property type="match status" value="1"/>
</dbReference>
<comment type="caution">
    <text evidence="10">The sequence shown here is derived from an EMBL/GenBank/DDBJ whole genome shotgun (WGS) entry which is preliminary data.</text>
</comment>
<dbReference type="FunFam" id="3.40.50.1820:FF:000107">
    <property type="entry name" value="Palmitoyl-protein thioesterase 1"/>
    <property type="match status" value="1"/>
</dbReference>
<accession>A0AAV7JEX2</accession>
<evidence type="ECO:0000313" key="10">
    <source>
        <dbReference type="EMBL" id="KAI6647000.1"/>
    </source>
</evidence>
<organism evidence="10 11">
    <name type="scientific">Oopsacas minuta</name>
    <dbReference type="NCBI Taxonomy" id="111878"/>
    <lineage>
        <taxon>Eukaryota</taxon>
        <taxon>Metazoa</taxon>
        <taxon>Porifera</taxon>
        <taxon>Hexactinellida</taxon>
        <taxon>Hexasterophora</taxon>
        <taxon>Lyssacinosida</taxon>
        <taxon>Leucopsacidae</taxon>
        <taxon>Oopsacas</taxon>
    </lineage>
</organism>
<dbReference type="GO" id="GO:0008474">
    <property type="term" value="F:palmitoyl-(protein) hydrolase activity"/>
    <property type="evidence" value="ECO:0007669"/>
    <property type="project" value="UniProtKB-EC"/>
</dbReference>
<dbReference type="PRINTS" id="PR00414">
    <property type="entry name" value="PPTHIESTRASE"/>
</dbReference>
<feature type="chain" id="PRO_5043451247" description="Palmitoyl-protein thioesterase 1" evidence="9">
    <location>
        <begin position="17"/>
        <end position="296"/>
    </location>
</feature>
<dbReference type="Pfam" id="PF02089">
    <property type="entry name" value="Palm_thioest"/>
    <property type="match status" value="1"/>
</dbReference>
<keyword evidence="11" id="KW-1185">Reference proteome</keyword>
<dbReference type="GO" id="GO:0006898">
    <property type="term" value="P:receptor-mediated endocytosis"/>
    <property type="evidence" value="ECO:0007669"/>
    <property type="project" value="TreeGrafter"/>
</dbReference>